<protein>
    <submittedName>
        <fullName evidence="2">Uncharacterized protein</fullName>
    </submittedName>
</protein>
<accession>A0A804N6J7</accession>
<keyword evidence="3" id="KW-1185">Reference proteome</keyword>
<evidence type="ECO:0000256" key="1">
    <source>
        <dbReference type="SAM" id="MobiDB-lite"/>
    </source>
</evidence>
<dbReference type="Proteomes" id="UP000007305">
    <property type="component" value="Chromosome 3"/>
</dbReference>
<dbReference type="Gramene" id="Zm00001eb138860_T001">
    <property type="protein sequence ID" value="Zm00001eb138860_P001"/>
    <property type="gene ID" value="Zm00001eb138860"/>
</dbReference>
<reference evidence="2" key="2">
    <citation type="submission" date="2019-07" db="EMBL/GenBank/DDBJ databases">
        <authorList>
            <person name="Seetharam A."/>
            <person name="Woodhouse M."/>
            <person name="Cannon E."/>
        </authorList>
    </citation>
    <scope>NUCLEOTIDE SEQUENCE [LARGE SCALE GENOMIC DNA]</scope>
    <source>
        <strain evidence="2">cv. B73</strain>
    </source>
</reference>
<dbReference type="KEGG" id="zma:103650639"/>
<dbReference type="RefSeq" id="XP_008674427.1">
    <property type="nucleotide sequence ID" value="XM_008676205.3"/>
</dbReference>
<reference evidence="2" key="3">
    <citation type="submission" date="2021-05" db="UniProtKB">
        <authorList>
            <consortium name="EnsemblPlants"/>
        </authorList>
    </citation>
    <scope>IDENTIFICATION</scope>
    <source>
        <strain evidence="2">cv. B73</strain>
    </source>
</reference>
<sequence length="83" mass="9010">MGNASSRAEDLADADIDDANNVRRASSSFEGYVRGDGSSLSPPTSPLRPHSPRMFVPQSPVTPLQRATEMPPPVFNQILMNQQ</sequence>
<name>A0A804N6J7_MAIZE</name>
<dbReference type="AlphaFoldDB" id="A0A804N6J7"/>
<proteinExistence type="predicted"/>
<dbReference type="InParanoid" id="A0A804N6J7"/>
<reference evidence="3" key="1">
    <citation type="submission" date="2015-12" db="EMBL/GenBank/DDBJ databases">
        <title>Update maize B73 reference genome by single molecule sequencing technologies.</title>
        <authorList>
            <consortium name="Maize Genome Sequencing Project"/>
            <person name="Ware D."/>
        </authorList>
    </citation>
    <scope>NUCLEOTIDE SEQUENCE [LARGE SCALE GENOMIC DNA]</scope>
    <source>
        <strain evidence="3">cv. B73</strain>
    </source>
</reference>
<dbReference type="GeneID" id="103650639"/>
<gene>
    <name evidence="2" type="primary">LOC103650639</name>
</gene>
<feature type="region of interest" description="Disordered" evidence="1">
    <location>
        <begin position="1"/>
        <end position="72"/>
    </location>
</feature>
<evidence type="ECO:0000313" key="2">
    <source>
        <dbReference type="EnsemblPlants" id="Zm00001eb138860_P001"/>
    </source>
</evidence>
<dbReference type="EnsemblPlants" id="Zm00001eb138860_T001">
    <property type="protein sequence ID" value="Zm00001eb138860_P001"/>
    <property type="gene ID" value="Zm00001eb138860"/>
</dbReference>
<evidence type="ECO:0000313" key="3">
    <source>
        <dbReference type="Proteomes" id="UP000007305"/>
    </source>
</evidence>
<organism evidence="2 3">
    <name type="scientific">Zea mays</name>
    <name type="common">Maize</name>
    <dbReference type="NCBI Taxonomy" id="4577"/>
    <lineage>
        <taxon>Eukaryota</taxon>
        <taxon>Viridiplantae</taxon>
        <taxon>Streptophyta</taxon>
        <taxon>Embryophyta</taxon>
        <taxon>Tracheophyta</taxon>
        <taxon>Spermatophyta</taxon>
        <taxon>Magnoliopsida</taxon>
        <taxon>Liliopsida</taxon>
        <taxon>Poales</taxon>
        <taxon>Poaceae</taxon>
        <taxon>PACMAD clade</taxon>
        <taxon>Panicoideae</taxon>
        <taxon>Andropogonodae</taxon>
        <taxon>Andropogoneae</taxon>
        <taxon>Tripsacinae</taxon>
        <taxon>Zea</taxon>
    </lineage>
</organism>